<feature type="transmembrane region" description="Helical" evidence="1">
    <location>
        <begin position="122"/>
        <end position="142"/>
    </location>
</feature>
<dbReference type="Pfam" id="PF13346">
    <property type="entry name" value="ABC2_membrane_5"/>
    <property type="match status" value="1"/>
</dbReference>
<evidence type="ECO:0000313" key="2">
    <source>
        <dbReference type="EMBL" id="MCQ4770636.1"/>
    </source>
</evidence>
<reference evidence="2" key="1">
    <citation type="submission" date="2022-06" db="EMBL/GenBank/DDBJ databases">
        <title>Isolation of gut microbiota from human fecal samples.</title>
        <authorList>
            <person name="Pamer E.G."/>
            <person name="Barat B."/>
            <person name="Waligurski E."/>
            <person name="Medina S."/>
            <person name="Paddock L."/>
            <person name="Mostad J."/>
        </authorList>
    </citation>
    <scope>NUCLEOTIDE SEQUENCE</scope>
    <source>
        <strain evidence="2">DFI.9.91</strain>
    </source>
</reference>
<dbReference type="Proteomes" id="UP001204562">
    <property type="component" value="Unassembled WGS sequence"/>
</dbReference>
<feature type="transmembrane region" description="Helical" evidence="1">
    <location>
        <begin position="16"/>
        <end position="35"/>
    </location>
</feature>
<evidence type="ECO:0000256" key="1">
    <source>
        <dbReference type="SAM" id="Phobius"/>
    </source>
</evidence>
<feature type="transmembrane region" description="Helical" evidence="1">
    <location>
        <begin position="151"/>
        <end position="172"/>
    </location>
</feature>
<feature type="transmembrane region" description="Helical" evidence="1">
    <location>
        <begin position="84"/>
        <end position="110"/>
    </location>
</feature>
<keyword evidence="1" id="KW-0812">Transmembrane</keyword>
<feature type="transmembrane region" description="Helical" evidence="1">
    <location>
        <begin position="41"/>
        <end position="59"/>
    </location>
</feature>
<comment type="caution">
    <text evidence="2">The sequence shown here is derived from an EMBL/GenBank/DDBJ whole genome shotgun (WGS) entry which is preliminary data.</text>
</comment>
<name>A0AAW5JKD1_9FIRM</name>
<keyword evidence="1" id="KW-1133">Transmembrane helix</keyword>
<proteinExistence type="predicted"/>
<dbReference type="PANTHER" id="PTHR41309:SF2">
    <property type="entry name" value="MEMBRANE PROTEIN"/>
    <property type="match status" value="1"/>
</dbReference>
<feature type="transmembrane region" description="Helical" evidence="1">
    <location>
        <begin position="178"/>
        <end position="203"/>
    </location>
</feature>
<dbReference type="EMBL" id="JANFYS010000017">
    <property type="protein sequence ID" value="MCQ4770636.1"/>
    <property type="molecule type" value="Genomic_DNA"/>
</dbReference>
<accession>A0AAW5JKD1</accession>
<dbReference type="AlphaFoldDB" id="A0AAW5JKD1"/>
<gene>
    <name evidence="2" type="ORF">NE579_09185</name>
</gene>
<keyword evidence="1" id="KW-0472">Membrane</keyword>
<dbReference type="InterPro" id="IPR025699">
    <property type="entry name" value="ABC2_memb-like"/>
</dbReference>
<organism evidence="2 3">
    <name type="scientific">Intestinimonas massiliensis</name>
    <name type="common">ex Afouda et al. 2020</name>
    <dbReference type="NCBI Taxonomy" id="1673721"/>
    <lineage>
        <taxon>Bacteria</taxon>
        <taxon>Bacillati</taxon>
        <taxon>Bacillota</taxon>
        <taxon>Clostridia</taxon>
        <taxon>Eubacteriales</taxon>
        <taxon>Intestinimonas</taxon>
    </lineage>
</organism>
<evidence type="ECO:0000313" key="3">
    <source>
        <dbReference type="Proteomes" id="UP001204562"/>
    </source>
</evidence>
<dbReference type="RefSeq" id="WP_256304027.1">
    <property type="nucleotide sequence ID" value="NZ_JANFYS010000017.1"/>
</dbReference>
<dbReference type="PANTHER" id="PTHR41309">
    <property type="entry name" value="MEMBRANE PROTEIN-RELATED"/>
    <property type="match status" value="1"/>
</dbReference>
<sequence>MSGLVRKDFYVVKSMGRSYLFMFGVFAFLSIMRVYDGVSVLSFLAVMMLIMLPINTFAYDEQSGWEKLAAATPAGRRGVVGAKYLFTVLLLAVGLALCAGIQASMYAFGIHGDGTLGECLEASMITVCAGGILNAILLPLIFRFGTQKSRIFFMIAMGVGTAGVVILMGVISATETGIAWLTGAAALLMPVAAAAALMVSYAVSLQIYGKKEL</sequence>
<protein>
    <submittedName>
        <fullName evidence="2">ABC-2 transporter permease</fullName>
    </submittedName>
</protein>